<evidence type="ECO:0000256" key="4">
    <source>
        <dbReference type="ARBA" id="ARBA00022605"/>
    </source>
</evidence>
<comment type="pathway">
    <text evidence="1 11 12">Metabolic intermediate biosynthesis; chorismate biosynthesis; chorismate from D-erythrose 4-phosphate and phosphoenolpyruvate: step 7/7.</text>
</comment>
<dbReference type="PROSITE" id="PS00788">
    <property type="entry name" value="CHORISMATE_SYNTHASE_2"/>
    <property type="match status" value="1"/>
</dbReference>
<dbReference type="Gene3D" id="3.60.150.10">
    <property type="entry name" value="Chorismate synthase AroC"/>
    <property type="match status" value="1"/>
</dbReference>
<evidence type="ECO:0000313" key="14">
    <source>
        <dbReference type="Proteomes" id="UP001407405"/>
    </source>
</evidence>
<feature type="binding site" evidence="11">
    <location>
        <begin position="247"/>
        <end position="248"/>
    </location>
    <ligand>
        <name>FMN</name>
        <dbReference type="ChEBI" id="CHEBI:58210"/>
    </ligand>
</feature>
<comment type="cofactor">
    <cofactor evidence="11 12">
        <name>FMNH2</name>
        <dbReference type="ChEBI" id="CHEBI:57618"/>
    </cofactor>
    <text evidence="11 12">Reduced FMN (FMNH(2)).</text>
</comment>
<dbReference type="EMBL" id="JBCITM010000028">
    <property type="protein sequence ID" value="MEN1762110.1"/>
    <property type="molecule type" value="Genomic_DNA"/>
</dbReference>
<evidence type="ECO:0000256" key="11">
    <source>
        <dbReference type="HAMAP-Rule" id="MF_00300"/>
    </source>
</evidence>
<dbReference type="RefSeq" id="WP_343187395.1">
    <property type="nucleotide sequence ID" value="NZ_JBCITM010000028.1"/>
</dbReference>
<evidence type="ECO:0000256" key="5">
    <source>
        <dbReference type="ARBA" id="ARBA00022630"/>
    </source>
</evidence>
<keyword evidence="14" id="KW-1185">Reference proteome</keyword>
<evidence type="ECO:0000256" key="10">
    <source>
        <dbReference type="ARBA" id="ARBA00023239"/>
    </source>
</evidence>
<evidence type="ECO:0000256" key="3">
    <source>
        <dbReference type="ARBA" id="ARBA00013036"/>
    </source>
</evidence>
<comment type="function">
    <text evidence="11">Catalyzes the anti-1,4-elimination of the C-3 phosphate and the C-6 proR hydrogen from 5-enolpyruvylshikimate-3-phosphate (EPSP) to yield chorismate, which is the branch point compound that serves as the starting substrate for the three terminal pathways of aromatic amino acid biosynthesis. This reaction introduces a second double bond into the aromatic ring system.</text>
</comment>
<accession>A0ABU9VY69</accession>
<evidence type="ECO:0000313" key="13">
    <source>
        <dbReference type="EMBL" id="MEN1762110.1"/>
    </source>
</evidence>
<evidence type="ECO:0000256" key="2">
    <source>
        <dbReference type="ARBA" id="ARBA00008014"/>
    </source>
</evidence>
<feature type="binding site" evidence="11">
    <location>
        <begin position="307"/>
        <end position="311"/>
    </location>
    <ligand>
        <name>FMN</name>
        <dbReference type="ChEBI" id="CHEBI:58210"/>
    </ligand>
</feature>
<evidence type="ECO:0000256" key="12">
    <source>
        <dbReference type="RuleBase" id="RU000605"/>
    </source>
</evidence>
<keyword evidence="5 11" id="KW-0285">Flavoprotein</keyword>
<keyword evidence="6 11" id="KW-0288">FMN</keyword>
<comment type="similarity">
    <text evidence="2 11 12">Belongs to the chorismate synthase family.</text>
</comment>
<dbReference type="GO" id="GO:0004107">
    <property type="term" value="F:chorismate synthase activity"/>
    <property type="evidence" value="ECO:0007669"/>
    <property type="project" value="UniProtKB-EC"/>
</dbReference>
<comment type="catalytic activity">
    <reaction evidence="11 12">
        <text>5-O-(1-carboxyvinyl)-3-phosphoshikimate = chorismate + phosphate</text>
        <dbReference type="Rhea" id="RHEA:21020"/>
        <dbReference type="ChEBI" id="CHEBI:29748"/>
        <dbReference type="ChEBI" id="CHEBI:43474"/>
        <dbReference type="ChEBI" id="CHEBI:57701"/>
        <dbReference type="EC" id="4.2.3.5"/>
    </reaction>
</comment>
<dbReference type="Pfam" id="PF01264">
    <property type="entry name" value="Chorismate_synt"/>
    <property type="match status" value="1"/>
</dbReference>
<dbReference type="PANTHER" id="PTHR21085:SF0">
    <property type="entry name" value="CHORISMATE SYNTHASE"/>
    <property type="match status" value="1"/>
</dbReference>
<dbReference type="NCBIfam" id="TIGR00033">
    <property type="entry name" value="aroC"/>
    <property type="match status" value="1"/>
</dbReference>
<keyword evidence="9 11" id="KW-0057">Aromatic amino acid biosynthesis</keyword>
<dbReference type="InterPro" id="IPR000453">
    <property type="entry name" value="Chorismate_synth"/>
</dbReference>
<evidence type="ECO:0000256" key="7">
    <source>
        <dbReference type="ARBA" id="ARBA00022827"/>
    </source>
</evidence>
<evidence type="ECO:0000256" key="8">
    <source>
        <dbReference type="ARBA" id="ARBA00022857"/>
    </source>
</evidence>
<keyword evidence="8 11" id="KW-0521">NADP</keyword>
<dbReference type="SUPFAM" id="SSF103263">
    <property type="entry name" value="Chorismate synthase, AroC"/>
    <property type="match status" value="1"/>
</dbReference>
<dbReference type="InterPro" id="IPR020541">
    <property type="entry name" value="Chorismate_synthase_CS"/>
</dbReference>
<dbReference type="CDD" id="cd07304">
    <property type="entry name" value="Chorismate_synthase"/>
    <property type="match status" value="1"/>
</dbReference>
<dbReference type="NCBIfam" id="NF003793">
    <property type="entry name" value="PRK05382.1"/>
    <property type="match status" value="1"/>
</dbReference>
<evidence type="ECO:0000256" key="9">
    <source>
        <dbReference type="ARBA" id="ARBA00023141"/>
    </source>
</evidence>
<keyword evidence="4 11" id="KW-0028">Amino-acid biosynthesis</keyword>
<name>A0ABU9VY69_9CLOT</name>
<dbReference type="PIRSF" id="PIRSF001456">
    <property type="entry name" value="Chorismate_synth"/>
    <property type="match status" value="1"/>
</dbReference>
<organism evidence="13 14">
    <name type="scientific">Anoxynatronum sibiricum</name>
    <dbReference type="NCBI Taxonomy" id="210623"/>
    <lineage>
        <taxon>Bacteria</taxon>
        <taxon>Bacillati</taxon>
        <taxon>Bacillota</taxon>
        <taxon>Clostridia</taxon>
        <taxon>Eubacteriales</taxon>
        <taxon>Clostridiaceae</taxon>
        <taxon>Anoxynatronum</taxon>
    </lineage>
</organism>
<sequence>MLRYLTAGESHGQALVGILEGLPAGMPVNREGIDEDLARRQQGYGRGGRMAIEQDRIHVLSGLRGGVTLASPLAFTIENRDYQNWQQGMDPFDGDVTYRQVVHPRPGHADLPGALKYGFDDMRPILERSSARETAARVAVGSIARQMLQPFGIEAACHVISIGSVAIQHQPLTFESLTGAENSPVRCIDESAATKMMAVIDQAKAQGDSLGGVVEVRVKGLPVGLGSHVQWDRKLDARLAYALMSIQAVKGVEIGDGFEAARRPGSQVHDEIYHDKDRGIHRKTNHAGGIEGGMSNGEELVVRCGVKPIPTLMQPLQTIDMRTKEPFEAVKERSDTCAVPAAAVVAELVTLFVVAQAFLETFGRDSFKEMKRCWKPSR</sequence>
<dbReference type="EC" id="4.2.3.5" evidence="3 11"/>
<dbReference type="PROSITE" id="PS00787">
    <property type="entry name" value="CHORISMATE_SYNTHASE_1"/>
    <property type="match status" value="1"/>
</dbReference>
<gene>
    <name evidence="11 13" type="primary">aroC</name>
    <name evidence="13" type="ORF">AAIG11_16595</name>
</gene>
<feature type="binding site" evidence="11">
    <location>
        <begin position="128"/>
        <end position="130"/>
    </location>
    <ligand>
        <name>FMN</name>
        <dbReference type="ChEBI" id="CHEBI:58210"/>
    </ligand>
</feature>
<comment type="subunit">
    <text evidence="11">Homotetramer.</text>
</comment>
<feature type="binding site" evidence="11">
    <location>
        <position position="292"/>
    </location>
    <ligand>
        <name>FMN</name>
        <dbReference type="ChEBI" id="CHEBI:58210"/>
    </ligand>
</feature>
<feature type="binding site" evidence="11">
    <location>
        <position position="40"/>
    </location>
    <ligand>
        <name>NADP(+)</name>
        <dbReference type="ChEBI" id="CHEBI:58349"/>
    </ligand>
</feature>
<feature type="binding site" evidence="11">
    <location>
        <position position="46"/>
    </location>
    <ligand>
        <name>NADP(+)</name>
        <dbReference type="ChEBI" id="CHEBI:58349"/>
    </ligand>
</feature>
<reference evidence="13 14" key="1">
    <citation type="submission" date="2024-04" db="EMBL/GenBank/DDBJ databases">
        <title>Genome sequencing and metabolic network reconstruction of aminoacids and betaine degradation by Anoxynatronum sibiricum.</title>
        <authorList>
            <person name="Detkova E.N."/>
            <person name="Boltjanskaja Y.V."/>
            <person name="Mardanov A.V."/>
            <person name="Kevbrin V."/>
        </authorList>
    </citation>
    <scope>NUCLEOTIDE SEQUENCE [LARGE SCALE GENOMIC DNA]</scope>
    <source>
        <strain evidence="13 14">Z-7981</strain>
    </source>
</reference>
<comment type="caution">
    <text evidence="13">The sequence shown here is derived from an EMBL/GenBank/DDBJ whole genome shotgun (WGS) entry which is preliminary data.</text>
</comment>
<dbReference type="InterPro" id="IPR035904">
    <property type="entry name" value="Chorismate_synth_AroC_sf"/>
</dbReference>
<protein>
    <recommendedName>
        <fullName evidence="3 11">Chorismate synthase</fullName>
        <shortName evidence="11">CS</shortName>
        <ecNumber evidence="3 11">4.2.3.5</ecNumber>
    </recommendedName>
    <alternativeName>
        <fullName evidence="11">5-enolpyruvylshikimate-3-phosphate phospholyase</fullName>
    </alternativeName>
</protein>
<dbReference type="PANTHER" id="PTHR21085">
    <property type="entry name" value="CHORISMATE SYNTHASE"/>
    <property type="match status" value="1"/>
</dbReference>
<keyword evidence="10 11" id="KW-0456">Lyase</keyword>
<evidence type="ECO:0000256" key="1">
    <source>
        <dbReference type="ARBA" id="ARBA00005044"/>
    </source>
</evidence>
<proteinExistence type="inferred from homology"/>
<dbReference type="HAMAP" id="MF_00300">
    <property type="entry name" value="Chorismate_synth"/>
    <property type="match status" value="1"/>
</dbReference>
<keyword evidence="7 11" id="KW-0274">FAD</keyword>
<dbReference type="Proteomes" id="UP001407405">
    <property type="component" value="Unassembled WGS sequence"/>
</dbReference>
<feature type="binding site" evidence="11">
    <location>
        <position position="333"/>
    </location>
    <ligand>
        <name>FMN</name>
        <dbReference type="ChEBI" id="CHEBI:58210"/>
    </ligand>
</feature>
<evidence type="ECO:0000256" key="6">
    <source>
        <dbReference type="ARBA" id="ARBA00022643"/>
    </source>
</evidence>